<evidence type="ECO:0000313" key="2">
    <source>
        <dbReference type="Proteomes" id="UP000356253"/>
    </source>
</evidence>
<organism evidence="1 2">
    <name type="scientific">Mesonia oceanica</name>
    <dbReference type="NCBI Taxonomy" id="2687242"/>
    <lineage>
        <taxon>Bacteria</taxon>
        <taxon>Pseudomonadati</taxon>
        <taxon>Bacteroidota</taxon>
        <taxon>Flavobacteriia</taxon>
        <taxon>Flavobacteriales</taxon>
        <taxon>Flavobacteriaceae</taxon>
        <taxon>Mesonia</taxon>
    </lineage>
</organism>
<accession>A0AC61YC02</accession>
<comment type="caution">
    <text evidence="1">The sequence shown here is derived from an EMBL/GenBank/DDBJ whole genome shotgun (WGS) entry which is preliminary data.</text>
</comment>
<dbReference type="Proteomes" id="UP000356253">
    <property type="component" value="Unassembled WGS sequence"/>
</dbReference>
<keyword evidence="2" id="KW-1185">Reference proteome</keyword>
<gene>
    <name evidence="1" type="ORF">FVB9532_02971</name>
</gene>
<proteinExistence type="predicted"/>
<protein>
    <submittedName>
        <fullName evidence="1">Uncharacterized protein</fullName>
    </submittedName>
</protein>
<dbReference type="EMBL" id="CABVMM010000012">
    <property type="protein sequence ID" value="VVV01678.1"/>
    <property type="molecule type" value="Genomic_DNA"/>
</dbReference>
<evidence type="ECO:0000313" key="1">
    <source>
        <dbReference type="EMBL" id="VVV01678.1"/>
    </source>
</evidence>
<name>A0AC61YC02_9FLAO</name>
<reference evidence="1" key="1">
    <citation type="submission" date="2019-09" db="EMBL/GenBank/DDBJ databases">
        <authorList>
            <person name="Rodrigo-Torres L."/>
            <person name="Arahal R. D."/>
            <person name="Lucena T."/>
        </authorList>
    </citation>
    <scope>NUCLEOTIDE SEQUENCE</scope>
    <source>
        <strain evidence="1">ISS653</strain>
    </source>
</reference>
<sequence length="215" mass="24638">MKKPQKKKIFYSLILLIFTVIIGVLIIDTYVSSSSSDKIYKETNKIPHKRVGLLLGTSKFLSNHQINLYYKYRIEAAAELFKAGKIEFILISGDNGSKNYNEPKLMKEDLMNKGIPEEKIYLDYAGFRTLDSVLRAKKVFGQNSFTIISQEFHNERAVFLAKSFQINAIAFNAKDVSINDGLKTQLREKLARSKMILDLIFNVEPKYLGKKIVIE</sequence>